<evidence type="ECO:0000256" key="1">
    <source>
        <dbReference type="SAM" id="Phobius"/>
    </source>
</evidence>
<reference evidence="2 3" key="1">
    <citation type="journal article" date="2016" name="Nat. Commun.">
        <title>Thousands of microbial genomes shed light on interconnected biogeochemical processes in an aquifer system.</title>
        <authorList>
            <person name="Anantharaman K."/>
            <person name="Brown C.T."/>
            <person name="Hug L.A."/>
            <person name="Sharon I."/>
            <person name="Castelle C.J."/>
            <person name="Probst A.J."/>
            <person name="Thomas B.C."/>
            <person name="Singh A."/>
            <person name="Wilkins M.J."/>
            <person name="Karaoz U."/>
            <person name="Brodie E.L."/>
            <person name="Williams K.H."/>
            <person name="Hubbard S.S."/>
            <person name="Banfield J.F."/>
        </authorList>
    </citation>
    <scope>NUCLEOTIDE SEQUENCE [LARGE SCALE GENOMIC DNA]</scope>
</reference>
<dbReference type="EMBL" id="MFHT01000026">
    <property type="protein sequence ID" value="OGF77254.1"/>
    <property type="molecule type" value="Genomic_DNA"/>
</dbReference>
<feature type="transmembrane region" description="Helical" evidence="1">
    <location>
        <begin position="221"/>
        <end position="240"/>
    </location>
</feature>
<evidence type="ECO:0008006" key="4">
    <source>
        <dbReference type="Google" id="ProtNLM"/>
    </source>
</evidence>
<feature type="transmembrane region" description="Helical" evidence="1">
    <location>
        <begin position="387"/>
        <end position="404"/>
    </location>
</feature>
<evidence type="ECO:0000313" key="2">
    <source>
        <dbReference type="EMBL" id="OGF77254.1"/>
    </source>
</evidence>
<feature type="transmembrane region" description="Helical" evidence="1">
    <location>
        <begin position="123"/>
        <end position="139"/>
    </location>
</feature>
<feature type="transmembrane region" description="Helical" evidence="1">
    <location>
        <begin position="12"/>
        <end position="32"/>
    </location>
</feature>
<dbReference type="AlphaFoldDB" id="A0A1F5WNS4"/>
<dbReference type="Proteomes" id="UP000177723">
    <property type="component" value="Unassembled WGS sequence"/>
</dbReference>
<keyword evidence="1" id="KW-1133">Transmembrane helix</keyword>
<feature type="transmembrane region" description="Helical" evidence="1">
    <location>
        <begin position="321"/>
        <end position="341"/>
    </location>
</feature>
<feature type="transmembrane region" description="Helical" evidence="1">
    <location>
        <begin position="175"/>
        <end position="201"/>
    </location>
</feature>
<protein>
    <recommendedName>
        <fullName evidence="4">Glycosyltransferase RgtA/B/C/D-like domain-containing protein</fullName>
    </recommendedName>
</protein>
<keyword evidence="1" id="KW-0472">Membrane</keyword>
<gene>
    <name evidence="2" type="ORF">A3F23_01230</name>
</gene>
<name>A0A1F5WNS4_9BACT</name>
<organism evidence="2 3">
    <name type="scientific">Candidatus Giovannonibacteria bacterium RIFCSPHIGHO2_12_FULL_43_15</name>
    <dbReference type="NCBI Taxonomy" id="1798341"/>
    <lineage>
        <taxon>Bacteria</taxon>
        <taxon>Candidatus Giovannoniibacteriota</taxon>
    </lineage>
</organism>
<feature type="transmembrane region" description="Helical" evidence="1">
    <location>
        <begin position="280"/>
        <end position="301"/>
    </location>
</feature>
<feature type="transmembrane region" description="Helical" evidence="1">
    <location>
        <begin position="145"/>
        <end position="166"/>
    </location>
</feature>
<feature type="transmembrane region" description="Helical" evidence="1">
    <location>
        <begin position="96"/>
        <end position="116"/>
    </location>
</feature>
<sequence>MKSFLGQIKNKKSILIMLTVIYMSSLFIYAIILVPRPYYIQSTDIENNYYYDARLIYNGLPTRTVTHPATPLFYIYSKVFNFTGDNISSTQKFLRIIYFSQTILNILALIIFIRFLPEEQNPLVKFFMLAIIAASPSFLTYQDYIGADATMIIFSVPILLAVWALINKETKSARLLILIGIYLGFLFAVKFSFVLLIVPVYISLLISSYLWQDWRALKTLLILPIISVFSFLIFISRVVYRLPAIINQTILHDMTDGNGVAWVFGRLLANVEYLMLNRPIFSLTILFVLFSFLSLLTSYFYNLLRGKIYFSDEDRSIIPQSILGIFGIIILIYTLAVLGDVPGNSARGEELGVTLRNMALALILFPFMVLAAIQLAKRIGLNLSKNIYLALFALSLLLVSESVIKHVSYRNHLIKFSSERIKKTEEKLLEFIPKGAKFAIWGSGSYAFGPAMFHYWGNHRYGWNSFDEELRKIFDPVGFFQYRVAGQLVGQNRLDTINRNYALPPILQRYPILAKIYLSWRRKFPPPKETDNILTGEGFGENPKIVMFPEVERELPHKDDEKLIELLEYRLGYKFTKRIENIEGRDWTIFISED</sequence>
<evidence type="ECO:0000313" key="3">
    <source>
        <dbReference type="Proteomes" id="UP000177723"/>
    </source>
</evidence>
<proteinExistence type="predicted"/>
<keyword evidence="1" id="KW-0812">Transmembrane</keyword>
<comment type="caution">
    <text evidence="2">The sequence shown here is derived from an EMBL/GenBank/DDBJ whole genome shotgun (WGS) entry which is preliminary data.</text>
</comment>
<feature type="transmembrane region" description="Helical" evidence="1">
    <location>
        <begin position="353"/>
        <end position="375"/>
    </location>
</feature>
<accession>A0A1F5WNS4</accession>